<comment type="caution">
    <text evidence="2">The sequence shown here is derived from an EMBL/GenBank/DDBJ whole genome shotgun (WGS) entry which is preliminary data.</text>
</comment>
<feature type="domain" description="HTH cro/C1-type" evidence="1">
    <location>
        <begin position="1"/>
        <end position="38"/>
    </location>
</feature>
<dbReference type="EMBL" id="JQIM01000007">
    <property type="protein sequence ID" value="KGX17183.1"/>
    <property type="molecule type" value="Genomic_DNA"/>
</dbReference>
<evidence type="ECO:0000313" key="3">
    <source>
        <dbReference type="Proteomes" id="UP000030475"/>
    </source>
</evidence>
<protein>
    <submittedName>
        <fullName evidence="2">Helix-turn-helix family protein</fullName>
    </submittedName>
</protein>
<proteinExistence type="predicted"/>
<organism evidence="2 3">
    <name type="scientific">Burkholderia pseudomallei</name>
    <name type="common">Pseudomonas pseudomallei</name>
    <dbReference type="NCBI Taxonomy" id="28450"/>
    <lineage>
        <taxon>Bacteria</taxon>
        <taxon>Pseudomonadati</taxon>
        <taxon>Pseudomonadota</taxon>
        <taxon>Betaproteobacteria</taxon>
        <taxon>Burkholderiales</taxon>
        <taxon>Burkholderiaceae</taxon>
        <taxon>Burkholderia</taxon>
        <taxon>pseudomallei group</taxon>
    </lineage>
</organism>
<name>A0AA40JJ02_BURPE</name>
<evidence type="ECO:0000313" key="2">
    <source>
        <dbReference type="EMBL" id="KGX17183.1"/>
    </source>
</evidence>
<dbReference type="SUPFAM" id="SSF47413">
    <property type="entry name" value="lambda repressor-like DNA-binding domains"/>
    <property type="match status" value="1"/>
</dbReference>
<gene>
    <name evidence="2" type="ORF">Y036_5939</name>
</gene>
<dbReference type="AlphaFoldDB" id="A0AA40JJ02"/>
<dbReference type="Gene3D" id="1.10.260.40">
    <property type="entry name" value="lambda repressor-like DNA-binding domains"/>
    <property type="match status" value="1"/>
</dbReference>
<evidence type="ECO:0000259" key="1">
    <source>
        <dbReference type="PROSITE" id="PS50943"/>
    </source>
</evidence>
<dbReference type="Pfam" id="PF01381">
    <property type="entry name" value="HTH_3"/>
    <property type="match status" value="1"/>
</dbReference>
<dbReference type="InterPro" id="IPR001387">
    <property type="entry name" value="Cro/C1-type_HTH"/>
</dbReference>
<dbReference type="CDD" id="cd00093">
    <property type="entry name" value="HTH_XRE"/>
    <property type="match status" value="1"/>
</dbReference>
<reference evidence="2 3" key="1">
    <citation type="submission" date="2014-08" db="EMBL/GenBank/DDBJ databases">
        <authorList>
            <person name="Bunnell A."/>
            <person name="Chain P.S."/>
            <person name="Chertkov O."/>
            <person name="Currie B.J."/>
            <person name="Daligault H.E."/>
            <person name="Davenport K.W."/>
            <person name="Davis C."/>
            <person name="Gleasner C.D."/>
            <person name="Johnson S.L."/>
            <person name="Kaestli M."/>
            <person name="Koren S."/>
            <person name="Kunde Y.A."/>
            <person name="Mayo M."/>
            <person name="McMurry K.K."/>
            <person name="Price E.P."/>
            <person name="Reitenga K.G."/>
            <person name="Robison R."/>
            <person name="Rosovitz M.J."/>
            <person name="Sarovich D.S."/>
            <person name="Teshima H."/>
        </authorList>
    </citation>
    <scope>NUCLEOTIDE SEQUENCE [LARGE SCALE GENOMIC DNA]</scope>
    <source>
        <strain evidence="2 3">MSHR44</strain>
    </source>
</reference>
<dbReference type="GO" id="GO:0003677">
    <property type="term" value="F:DNA binding"/>
    <property type="evidence" value="ECO:0007669"/>
    <property type="project" value="InterPro"/>
</dbReference>
<sequence>MAGIDRTYVSMLERGVKSPTLDVMVSIAEALQISFVELTIAVQAEVLAEQSGS</sequence>
<dbReference type="PROSITE" id="PS50943">
    <property type="entry name" value="HTH_CROC1"/>
    <property type="match status" value="1"/>
</dbReference>
<accession>A0AA40JJ02</accession>
<dbReference type="InterPro" id="IPR010982">
    <property type="entry name" value="Lambda_DNA-bd_dom_sf"/>
</dbReference>
<dbReference type="Proteomes" id="UP000030475">
    <property type="component" value="Unassembled WGS sequence"/>
</dbReference>